<reference evidence="2 3" key="1">
    <citation type="submission" date="2018-02" db="EMBL/GenBank/DDBJ databases">
        <authorList>
            <person name="Cohen D.B."/>
            <person name="Kent A.D."/>
        </authorList>
    </citation>
    <scope>NUCLEOTIDE SEQUENCE [LARGE SCALE GENOMIC DNA]</scope>
    <source>
        <strain evidence="2">1</strain>
    </source>
</reference>
<dbReference type="GO" id="GO:0032259">
    <property type="term" value="P:methylation"/>
    <property type="evidence" value="ECO:0007669"/>
    <property type="project" value="UniProtKB-KW"/>
</dbReference>
<dbReference type="Gene3D" id="1.20.120.450">
    <property type="entry name" value="dinb family like domain"/>
    <property type="match status" value="1"/>
</dbReference>
<sequence length="174" mass="19335">MTEPDAIEPDTKDWTWVIEQGCPECGFNPPEPTEVAQRVRATIPRFVAALQRADAAQRHDPAVWSTLEYGCHVRDVCVIFGARLHQLLSEPNPTFANWDQDQTAVADRYHAQHPGTVAAEYAEAAGHTADAFAAVRADQWQRAGTRSNGSQFTVATLAVYFLHDLEHHLHDVHG</sequence>
<dbReference type="OrthoDB" id="3376896at2"/>
<name>A0A2N9JJN1_9ACTN</name>
<dbReference type="Pfam" id="PF12867">
    <property type="entry name" value="DinB_2"/>
    <property type="match status" value="1"/>
</dbReference>
<dbReference type="EMBL" id="LT985188">
    <property type="protein sequence ID" value="SPD87657.1"/>
    <property type="molecule type" value="Genomic_DNA"/>
</dbReference>
<accession>A0A2N9JJN1</accession>
<organism evidence="2 3">
    <name type="scientific">Micropruina glycogenica</name>
    <dbReference type="NCBI Taxonomy" id="75385"/>
    <lineage>
        <taxon>Bacteria</taxon>
        <taxon>Bacillati</taxon>
        <taxon>Actinomycetota</taxon>
        <taxon>Actinomycetes</taxon>
        <taxon>Propionibacteriales</taxon>
        <taxon>Nocardioidaceae</taxon>
        <taxon>Micropruina</taxon>
    </lineage>
</organism>
<evidence type="ECO:0000313" key="2">
    <source>
        <dbReference type="EMBL" id="SPD87657.1"/>
    </source>
</evidence>
<evidence type="ECO:0000313" key="3">
    <source>
        <dbReference type="Proteomes" id="UP000238164"/>
    </source>
</evidence>
<dbReference type="InterPro" id="IPR024775">
    <property type="entry name" value="DinB-like"/>
</dbReference>
<feature type="domain" description="DinB-like" evidence="1">
    <location>
        <begin position="38"/>
        <end position="170"/>
    </location>
</feature>
<keyword evidence="2" id="KW-0489">Methyltransferase</keyword>
<evidence type="ECO:0000259" key="1">
    <source>
        <dbReference type="Pfam" id="PF12867"/>
    </source>
</evidence>
<dbReference type="Proteomes" id="UP000238164">
    <property type="component" value="Chromosome 1"/>
</dbReference>
<dbReference type="InterPro" id="IPR034660">
    <property type="entry name" value="DinB/YfiT-like"/>
</dbReference>
<gene>
    <name evidence="2" type="ORF">MPLG2_2627</name>
</gene>
<dbReference type="SUPFAM" id="SSF109854">
    <property type="entry name" value="DinB/YfiT-like putative metalloenzymes"/>
    <property type="match status" value="1"/>
</dbReference>
<proteinExistence type="predicted"/>
<protein>
    <submittedName>
        <fullName evidence="2">Methyltransferase type 12</fullName>
    </submittedName>
</protein>
<dbReference type="KEGG" id="mgg:MPLG2_2627"/>
<dbReference type="GO" id="GO:0008168">
    <property type="term" value="F:methyltransferase activity"/>
    <property type="evidence" value="ECO:0007669"/>
    <property type="project" value="UniProtKB-KW"/>
</dbReference>
<keyword evidence="3" id="KW-1185">Reference proteome</keyword>
<dbReference type="RefSeq" id="WP_105186347.1">
    <property type="nucleotide sequence ID" value="NZ_BAAAGO010000031.1"/>
</dbReference>
<dbReference type="AlphaFoldDB" id="A0A2N9JJN1"/>
<keyword evidence="2" id="KW-0808">Transferase</keyword>